<dbReference type="SUPFAM" id="SSF159894">
    <property type="entry name" value="YgaC/TfoX-N like"/>
    <property type="match status" value="1"/>
</dbReference>
<accession>A0A7Y9FFX9</accession>
<evidence type="ECO:0008006" key="5">
    <source>
        <dbReference type="Google" id="ProtNLM"/>
    </source>
</evidence>
<evidence type="ECO:0000313" key="1">
    <source>
        <dbReference type="EMBL" id="GIG34412.1"/>
    </source>
</evidence>
<dbReference type="RefSeq" id="WP_140457923.1">
    <property type="nucleotide sequence ID" value="NZ_BAABFI010000001.1"/>
</dbReference>
<dbReference type="AlphaFoldDB" id="A0A7Y9FFX9"/>
<name>A0A7Y9FFX9_9CELL</name>
<reference evidence="1 4" key="2">
    <citation type="submission" date="2021-01" db="EMBL/GenBank/DDBJ databases">
        <title>Whole genome shotgun sequence of Cellulomonas oligotrophica NBRC 109435.</title>
        <authorList>
            <person name="Komaki H."/>
            <person name="Tamura T."/>
        </authorList>
    </citation>
    <scope>NUCLEOTIDE SEQUENCE [LARGE SCALE GENOMIC DNA]</scope>
    <source>
        <strain evidence="1 4">NBRC 109435</strain>
    </source>
</reference>
<protein>
    <recommendedName>
        <fullName evidence="5">TfoX N-terminal domain-containing protein</fullName>
    </recommendedName>
</protein>
<dbReference type="Proteomes" id="UP000577956">
    <property type="component" value="Unassembled WGS sequence"/>
</dbReference>
<proteinExistence type="predicted"/>
<dbReference type="EMBL" id="JACCBK010000001">
    <property type="protein sequence ID" value="NYD86262.1"/>
    <property type="molecule type" value="Genomic_DNA"/>
</dbReference>
<dbReference type="EMBL" id="BONN01000017">
    <property type="protein sequence ID" value="GIG34412.1"/>
    <property type="molecule type" value="Genomic_DNA"/>
</dbReference>
<dbReference type="Proteomes" id="UP000618382">
    <property type="component" value="Unassembled WGS sequence"/>
</dbReference>
<comment type="caution">
    <text evidence="2">The sequence shown here is derived from an EMBL/GenBank/DDBJ whole genome shotgun (WGS) entry which is preliminary data.</text>
</comment>
<sequence length="115" mass="12061">MSAPPVDAAALAAFEEVLAELAPAGARRAQMMGRPMLALDRRMFACLEGDRLGVRLGAGTAEHAAALALPGADLFSPGARGRSFRGWVEVPVEHADRWPDLAAAALAHLRGVPPR</sequence>
<evidence type="ECO:0000313" key="2">
    <source>
        <dbReference type="EMBL" id="NYD86262.1"/>
    </source>
</evidence>
<gene>
    <name evidence="2" type="ORF">BKA21_001811</name>
    <name evidence="1" type="ORF">Col01nite_35710</name>
</gene>
<organism evidence="2 3">
    <name type="scientific">Cellulomonas oligotrophica</name>
    <dbReference type="NCBI Taxonomy" id="931536"/>
    <lineage>
        <taxon>Bacteria</taxon>
        <taxon>Bacillati</taxon>
        <taxon>Actinomycetota</taxon>
        <taxon>Actinomycetes</taxon>
        <taxon>Micrococcales</taxon>
        <taxon>Cellulomonadaceae</taxon>
        <taxon>Cellulomonas</taxon>
    </lineage>
</organism>
<evidence type="ECO:0000313" key="3">
    <source>
        <dbReference type="Proteomes" id="UP000577956"/>
    </source>
</evidence>
<reference evidence="2 3" key="1">
    <citation type="submission" date="2020-07" db="EMBL/GenBank/DDBJ databases">
        <title>Sequencing the genomes of 1000 actinobacteria strains.</title>
        <authorList>
            <person name="Klenk H.-P."/>
        </authorList>
    </citation>
    <scope>NUCLEOTIDE SEQUENCE [LARGE SCALE GENOMIC DNA]</scope>
    <source>
        <strain evidence="2 3">DSM 24482</strain>
    </source>
</reference>
<keyword evidence="4" id="KW-1185">Reference proteome</keyword>
<evidence type="ECO:0000313" key="4">
    <source>
        <dbReference type="Proteomes" id="UP000618382"/>
    </source>
</evidence>